<name>A0ABY7E1G4_MYAAR</name>
<dbReference type="EMBL" id="CP111015">
    <property type="protein sequence ID" value="WAR02796.1"/>
    <property type="molecule type" value="Genomic_DNA"/>
</dbReference>
<evidence type="ECO:0000313" key="2">
    <source>
        <dbReference type="Proteomes" id="UP001164746"/>
    </source>
</evidence>
<accession>A0ABY7E1G4</accession>
<dbReference type="Proteomes" id="UP001164746">
    <property type="component" value="Chromosome 4"/>
</dbReference>
<evidence type="ECO:0000313" key="1">
    <source>
        <dbReference type="EMBL" id="WAR02796.1"/>
    </source>
</evidence>
<keyword evidence="2" id="KW-1185">Reference proteome</keyword>
<sequence>MSVNLTLIQATDVNMSIDALVRGLRTPVSLTAGVGRASWFGQGFTHHHKTQLVFLEYSRGRGHGLTAQCNVDQVLQPISPIPYCPSRYCPTQQRPAPCCKADLRLPGGQQCPNVAMAGIIARYEPNRTRLGQIRAQNVYNIHHVTPLPRNGANFRLDSCTDLISLEKYLQADWQGEITDQRVVFTSPTVGKLMLGRVEINSTTLMHATFQRVAHGLEDELHQFKVDKLIEVQMTNIDDPLFLNVLKLRNQKREQLIEDHMHNDEEPLFLHILKLKNEKMSPYEAHLPQ</sequence>
<proteinExistence type="predicted"/>
<reference evidence="1" key="1">
    <citation type="submission" date="2022-11" db="EMBL/GenBank/DDBJ databases">
        <title>Centuries of genome instability and evolution in soft-shell clam transmissible cancer (bioRxiv).</title>
        <authorList>
            <person name="Hart S.F.M."/>
            <person name="Yonemitsu M.A."/>
            <person name="Giersch R.M."/>
            <person name="Beal B.F."/>
            <person name="Arriagada G."/>
            <person name="Davis B.W."/>
            <person name="Ostrander E.A."/>
            <person name="Goff S.P."/>
            <person name="Metzger M.J."/>
        </authorList>
    </citation>
    <scope>NUCLEOTIDE SEQUENCE</scope>
    <source>
        <strain evidence="1">MELC-2E11</strain>
        <tissue evidence="1">Siphon/mantle</tissue>
    </source>
</reference>
<protein>
    <submittedName>
        <fullName evidence="1">Uncharacterized protein</fullName>
    </submittedName>
</protein>
<gene>
    <name evidence="1" type="ORF">MAR_009354</name>
</gene>
<organism evidence="1 2">
    <name type="scientific">Mya arenaria</name>
    <name type="common">Soft-shell clam</name>
    <dbReference type="NCBI Taxonomy" id="6604"/>
    <lineage>
        <taxon>Eukaryota</taxon>
        <taxon>Metazoa</taxon>
        <taxon>Spiralia</taxon>
        <taxon>Lophotrochozoa</taxon>
        <taxon>Mollusca</taxon>
        <taxon>Bivalvia</taxon>
        <taxon>Autobranchia</taxon>
        <taxon>Heteroconchia</taxon>
        <taxon>Euheterodonta</taxon>
        <taxon>Imparidentia</taxon>
        <taxon>Neoheterodontei</taxon>
        <taxon>Myida</taxon>
        <taxon>Myoidea</taxon>
        <taxon>Myidae</taxon>
        <taxon>Mya</taxon>
    </lineage>
</organism>